<comment type="cofactor">
    <cofactor evidence="4">
        <name>Zn(2+)</name>
        <dbReference type="ChEBI" id="CHEBI:29105"/>
    </cofactor>
    <text evidence="4">Binds 1 zinc ion per subunit.</text>
</comment>
<dbReference type="SUPFAM" id="SSF57825">
    <property type="entry name" value="Aspartate carbamoyltransferase, Regulatory-chain, C-terminal domain"/>
    <property type="match status" value="1"/>
</dbReference>
<dbReference type="InterPro" id="IPR036792">
    <property type="entry name" value="Asp_carbatrfase_reg_C_sf"/>
</dbReference>
<evidence type="ECO:0000259" key="5">
    <source>
        <dbReference type="Pfam" id="PF01948"/>
    </source>
</evidence>
<feature type="binding site" evidence="4">
    <location>
        <position position="113"/>
    </location>
    <ligand>
        <name>Zn(2+)</name>
        <dbReference type="ChEBI" id="CHEBI:29105"/>
    </ligand>
</feature>
<dbReference type="InterPro" id="IPR002801">
    <property type="entry name" value="Asp_carbamoylTrfase_reg"/>
</dbReference>
<feature type="binding site" evidence="4">
    <location>
        <position position="145"/>
    </location>
    <ligand>
        <name>Zn(2+)</name>
        <dbReference type="ChEBI" id="CHEBI:29105"/>
    </ligand>
</feature>
<evidence type="ECO:0000313" key="7">
    <source>
        <dbReference type="EMBL" id="HHJ51596.1"/>
    </source>
</evidence>
<comment type="similarity">
    <text evidence="4">Belongs to the PyrI family.</text>
</comment>
<dbReference type="Gene3D" id="2.30.30.20">
    <property type="entry name" value="Aspartate carbamoyltransferase regulatory subunit, C-terminal domain"/>
    <property type="match status" value="1"/>
</dbReference>
<name>A0A7V5PM29_CALAY</name>
<organism evidence="7">
    <name type="scientific">Caldithrix abyssi</name>
    <dbReference type="NCBI Taxonomy" id="187145"/>
    <lineage>
        <taxon>Bacteria</taxon>
        <taxon>Pseudomonadati</taxon>
        <taxon>Calditrichota</taxon>
        <taxon>Calditrichia</taxon>
        <taxon>Calditrichales</taxon>
        <taxon>Calditrichaceae</taxon>
        <taxon>Caldithrix</taxon>
    </lineage>
</organism>
<comment type="function">
    <text evidence="4">Involved in allosteric regulation of aspartate carbamoyltransferase.</text>
</comment>
<feature type="domain" description="Aspartate carbamoyltransferase regulatory subunit N-terminal" evidence="5">
    <location>
        <begin position="10"/>
        <end position="101"/>
    </location>
</feature>
<dbReference type="PANTHER" id="PTHR35805:SF1">
    <property type="entry name" value="ASPARTATE CARBAMOYLTRANSFERASE REGULATORY CHAIN"/>
    <property type="match status" value="1"/>
</dbReference>
<evidence type="ECO:0000256" key="3">
    <source>
        <dbReference type="ARBA" id="ARBA00022975"/>
    </source>
</evidence>
<feature type="binding site" evidence="4">
    <location>
        <position position="118"/>
    </location>
    <ligand>
        <name>Zn(2+)</name>
        <dbReference type="ChEBI" id="CHEBI:29105"/>
    </ligand>
</feature>
<evidence type="ECO:0000256" key="4">
    <source>
        <dbReference type="HAMAP-Rule" id="MF_00002"/>
    </source>
</evidence>
<dbReference type="AlphaFoldDB" id="A0A7V5PM29"/>
<proteinExistence type="inferred from homology"/>
<comment type="caution">
    <text evidence="7">The sequence shown here is derived from an EMBL/GenBank/DDBJ whole genome shotgun (WGS) entry which is preliminary data.</text>
</comment>
<keyword evidence="2 4" id="KW-0862">Zinc</keyword>
<dbReference type="InterPro" id="IPR020542">
    <property type="entry name" value="Asp_carbamoyltrfase_reg_C"/>
</dbReference>
<dbReference type="Gene3D" id="3.30.70.140">
    <property type="entry name" value="Aspartate carbamoyltransferase regulatory subunit, N-terminal domain"/>
    <property type="match status" value="1"/>
</dbReference>
<accession>A0A7V5PM29</accession>
<dbReference type="GO" id="GO:0006221">
    <property type="term" value="P:pyrimidine nucleotide biosynthetic process"/>
    <property type="evidence" value="ECO:0007669"/>
    <property type="project" value="UniProtKB-UniRule"/>
</dbReference>
<evidence type="ECO:0000259" key="6">
    <source>
        <dbReference type="Pfam" id="PF02748"/>
    </source>
</evidence>
<evidence type="ECO:0000256" key="1">
    <source>
        <dbReference type="ARBA" id="ARBA00022723"/>
    </source>
</evidence>
<dbReference type="Pfam" id="PF01948">
    <property type="entry name" value="PyrI"/>
    <property type="match status" value="1"/>
</dbReference>
<comment type="subunit">
    <text evidence="4">Contains catalytic and regulatory chains.</text>
</comment>
<dbReference type="InterPro" id="IPR036793">
    <property type="entry name" value="Asp_carbatrfase_reg_N_sf"/>
</dbReference>
<evidence type="ECO:0000256" key="2">
    <source>
        <dbReference type="ARBA" id="ARBA00022833"/>
    </source>
</evidence>
<dbReference type="SUPFAM" id="SSF54893">
    <property type="entry name" value="Aspartate carbamoyltransferase, Regulatory-chain, N-terminal domain"/>
    <property type="match status" value="1"/>
</dbReference>
<gene>
    <name evidence="4" type="primary">pyrI</name>
    <name evidence="7" type="ORF">ENJ89_00250</name>
</gene>
<dbReference type="EMBL" id="DROD01000013">
    <property type="protein sequence ID" value="HHJ51596.1"/>
    <property type="molecule type" value="Genomic_DNA"/>
</dbReference>
<dbReference type="GO" id="GO:0006207">
    <property type="term" value="P:'de novo' pyrimidine nucleobase biosynthetic process"/>
    <property type="evidence" value="ECO:0007669"/>
    <property type="project" value="InterPro"/>
</dbReference>
<keyword evidence="3 4" id="KW-0665">Pyrimidine biosynthesis</keyword>
<sequence length="159" mass="18121">MKKNNEKMLLIPKIDLGIVIDHIPAGKGIKVLEIISQHEEMKDVVVSLGLNYDSRKLGKKDLIKLQLEYLSPEIIQHISIVVPGVTIKSIKDYKVYSKVVVKPPQVIRNLLVCKNPNCITNVEKHVETIFTAVDEEAKQVKCQYCERIFDLHELHALVE</sequence>
<dbReference type="GO" id="GO:0009347">
    <property type="term" value="C:aspartate carbamoyltransferase complex"/>
    <property type="evidence" value="ECO:0007669"/>
    <property type="project" value="InterPro"/>
</dbReference>
<dbReference type="PANTHER" id="PTHR35805">
    <property type="entry name" value="ASPARTATE CARBAMOYLTRANSFERASE REGULATORY CHAIN"/>
    <property type="match status" value="1"/>
</dbReference>
<protein>
    <recommendedName>
        <fullName evidence="4">Aspartate carbamoyltransferase regulatory chain</fullName>
    </recommendedName>
</protein>
<feature type="binding site" evidence="4">
    <location>
        <position position="142"/>
    </location>
    <ligand>
        <name>Zn(2+)</name>
        <dbReference type="ChEBI" id="CHEBI:29105"/>
    </ligand>
</feature>
<dbReference type="InterPro" id="IPR020545">
    <property type="entry name" value="Asp_carbamoyltransf_reg_N"/>
</dbReference>
<dbReference type="GO" id="GO:0046872">
    <property type="term" value="F:metal ion binding"/>
    <property type="evidence" value="ECO:0007669"/>
    <property type="project" value="UniProtKB-KW"/>
</dbReference>
<keyword evidence="1 4" id="KW-0479">Metal-binding</keyword>
<dbReference type="HAMAP" id="MF_00002">
    <property type="entry name" value="Asp_carb_tr_reg"/>
    <property type="match status" value="1"/>
</dbReference>
<feature type="domain" description="Aspartate carbamoyltransferase regulatory subunit C-terminal" evidence="6">
    <location>
        <begin position="107"/>
        <end position="152"/>
    </location>
</feature>
<dbReference type="Proteomes" id="UP000886124">
    <property type="component" value="Unassembled WGS sequence"/>
</dbReference>
<dbReference type="Pfam" id="PF02748">
    <property type="entry name" value="PyrI_C"/>
    <property type="match status" value="1"/>
</dbReference>
<reference evidence="7" key="1">
    <citation type="journal article" date="2020" name="mSystems">
        <title>Genome- and Community-Level Interaction Insights into Carbon Utilization and Element Cycling Functions of Hydrothermarchaeota in Hydrothermal Sediment.</title>
        <authorList>
            <person name="Zhou Z."/>
            <person name="Liu Y."/>
            <person name="Xu W."/>
            <person name="Pan J."/>
            <person name="Luo Z.H."/>
            <person name="Li M."/>
        </authorList>
    </citation>
    <scope>NUCLEOTIDE SEQUENCE [LARGE SCALE GENOMIC DNA]</scope>
    <source>
        <strain evidence="7">HyVt-527</strain>
    </source>
</reference>